<evidence type="ECO:0000313" key="7">
    <source>
        <dbReference type="Proteomes" id="UP001516662"/>
    </source>
</evidence>
<evidence type="ECO:0000256" key="5">
    <source>
        <dbReference type="SAM" id="Phobius"/>
    </source>
</evidence>
<comment type="subcellular location">
    <subcellularLocation>
        <location evidence="1">Membrane</location>
        <topology evidence="1">Multi-pass membrane protein</topology>
    </subcellularLocation>
</comment>
<comment type="caution">
    <text evidence="6">The sequence shown here is derived from an EMBL/GenBank/DDBJ whole genome shotgun (WGS) entry which is preliminary data.</text>
</comment>
<proteinExistence type="predicted"/>
<gene>
    <name evidence="6" type="ORF">IMZ08_19375</name>
</gene>
<evidence type="ECO:0000256" key="2">
    <source>
        <dbReference type="ARBA" id="ARBA00022692"/>
    </source>
</evidence>
<dbReference type="Proteomes" id="UP001516662">
    <property type="component" value="Unassembled WGS sequence"/>
</dbReference>
<keyword evidence="3 5" id="KW-1133">Transmembrane helix</keyword>
<organism evidence="6 7">
    <name type="scientific">Litchfieldia luteola</name>
    <dbReference type="NCBI Taxonomy" id="682179"/>
    <lineage>
        <taxon>Bacteria</taxon>
        <taxon>Bacillati</taxon>
        <taxon>Bacillota</taxon>
        <taxon>Bacilli</taxon>
        <taxon>Bacillales</taxon>
        <taxon>Bacillaceae</taxon>
        <taxon>Litchfieldia</taxon>
    </lineage>
</organism>
<dbReference type="PANTHER" id="PTHR43847">
    <property type="entry name" value="BLL3993 PROTEIN"/>
    <property type="match status" value="1"/>
</dbReference>
<dbReference type="Gene3D" id="1.20.120.1630">
    <property type="match status" value="1"/>
</dbReference>
<protein>
    <recommendedName>
        <fullName evidence="8">Isoprenylcysteine carboxyl methyltransferase</fullName>
    </recommendedName>
</protein>
<keyword evidence="2 5" id="KW-0812">Transmembrane</keyword>
<evidence type="ECO:0000313" key="6">
    <source>
        <dbReference type="EMBL" id="MBE4910203.1"/>
    </source>
</evidence>
<dbReference type="InterPro" id="IPR052527">
    <property type="entry name" value="Metal_cation-efflux_comp"/>
</dbReference>
<reference evidence="6 7" key="1">
    <citation type="submission" date="2020-10" db="EMBL/GenBank/DDBJ databases">
        <title>Bacillus sp. HD4P25, an endophyte from a halophyte.</title>
        <authorList>
            <person name="Sun J.-Q."/>
        </authorList>
    </citation>
    <scope>NUCLEOTIDE SEQUENCE [LARGE SCALE GENOMIC DNA]</scope>
    <source>
        <strain evidence="6 7">YIM 93174</strain>
    </source>
</reference>
<dbReference type="PANTHER" id="PTHR43847:SF1">
    <property type="entry name" value="BLL3993 PROTEIN"/>
    <property type="match status" value="1"/>
</dbReference>
<evidence type="ECO:0000256" key="1">
    <source>
        <dbReference type="ARBA" id="ARBA00004141"/>
    </source>
</evidence>
<feature type="transmembrane region" description="Helical" evidence="5">
    <location>
        <begin position="120"/>
        <end position="153"/>
    </location>
</feature>
<accession>A0ABR9QNW8</accession>
<dbReference type="EMBL" id="JADCLJ010000024">
    <property type="protein sequence ID" value="MBE4910203.1"/>
    <property type="molecule type" value="Genomic_DNA"/>
</dbReference>
<feature type="transmembrane region" description="Helical" evidence="5">
    <location>
        <begin position="39"/>
        <end position="56"/>
    </location>
</feature>
<keyword evidence="7" id="KW-1185">Reference proteome</keyword>
<dbReference type="InterPro" id="IPR007269">
    <property type="entry name" value="ICMT_MeTrfase"/>
</dbReference>
<evidence type="ECO:0008006" key="8">
    <source>
        <dbReference type="Google" id="ProtNLM"/>
    </source>
</evidence>
<dbReference type="Pfam" id="PF04140">
    <property type="entry name" value="ICMT"/>
    <property type="match status" value="1"/>
</dbReference>
<keyword evidence="4 5" id="KW-0472">Membrane</keyword>
<name>A0ABR9QNW8_9BACI</name>
<evidence type="ECO:0000256" key="3">
    <source>
        <dbReference type="ARBA" id="ARBA00022989"/>
    </source>
</evidence>
<feature type="transmembrane region" description="Helical" evidence="5">
    <location>
        <begin position="68"/>
        <end position="86"/>
    </location>
</feature>
<sequence length="188" mass="21888">MFLLLFLFLILQRVTELFIAKRNETVMKNRGAYEVGSEHYKYIVAVHVFFFISLFVEYHLGIKGISPFWPILLPLFIGAQIIRIWALTSLGEYWNTKIIILPNATIVSKGPYKYIRHPNYFIVGLEILTIPLLFQCYITAIVFTALNIAVLSVRIPAEEKALMDLKSYKKEFTNRKRFVPVKPFPEPE</sequence>
<dbReference type="RefSeq" id="WP_193539465.1">
    <property type="nucleotide sequence ID" value="NZ_JADCLJ010000024.1"/>
</dbReference>
<evidence type="ECO:0000256" key="4">
    <source>
        <dbReference type="ARBA" id="ARBA00023136"/>
    </source>
</evidence>